<comment type="caution">
    <text evidence="6">The sequence shown here is derived from an EMBL/GenBank/DDBJ whole genome shotgun (WGS) entry which is preliminary data.</text>
</comment>
<dbReference type="EMBL" id="VYZN01000054">
    <property type="protein sequence ID" value="KAE9527086.1"/>
    <property type="molecule type" value="Genomic_DNA"/>
</dbReference>
<gene>
    <name evidence="6" type="ORF">AGLY_013734</name>
</gene>
<evidence type="ECO:0000256" key="2">
    <source>
        <dbReference type="ARBA" id="ARBA00005885"/>
    </source>
</evidence>
<dbReference type="Pfam" id="PF06886">
    <property type="entry name" value="TPX2"/>
    <property type="match status" value="1"/>
</dbReference>
<evidence type="ECO:0000259" key="5">
    <source>
        <dbReference type="Pfam" id="PF06886"/>
    </source>
</evidence>
<name>A0A6G0T7S6_APHGL</name>
<proteinExistence type="inferred from homology"/>
<keyword evidence="7" id="KW-1185">Reference proteome</keyword>
<sequence length="444" mass="51304">MNKDDDLFEFDAPKTFVNLYEIANANDDGADRFFDIVEKMESAKSEPNLGIVKKSTVNDHDVLEENKENFSPDDQFDDQNINSLAHQLIRSAKKSRTSKLHNRHSITVEGIEVELPRIKHHAMITRLDELENTPKLDLRTRSVVKSEYKYEHIKSGSQETLILDKSSKKFMSIAEKVRNFFNNTPPRFHSKPTVSAGSKVFKSRSLFPGAFEPSISSNNTNNIIENKPTKSSNENKQIYNNLNINIPTSSIKVPSKTQKIKVLNSQGGVQVVENKELGHGGIKVLEKQLHTVPKPFSFESRKLCATKPQIVKSTEQPWSFKARPATVLKKKPFVPKHEKKYTEPKNIRLNTERRAQEWMVFELEIKEKFSQYEENSRMRQEEMKKKEMELIKNMRQQTIHKPEPIKKYKPVLIRKSGRPITVPHSPRFSIRPNRNCLNSISEQL</sequence>
<reference evidence="6 7" key="1">
    <citation type="submission" date="2019-08" db="EMBL/GenBank/DDBJ databases">
        <title>The genome of the soybean aphid Biotype 1, its phylome, world population structure and adaptation to the North American continent.</title>
        <authorList>
            <person name="Giordano R."/>
            <person name="Donthu R.K."/>
            <person name="Hernandez A.G."/>
            <person name="Wright C.L."/>
            <person name="Zimin A.V."/>
        </authorList>
    </citation>
    <scope>NUCLEOTIDE SEQUENCE [LARGE SCALE GENOMIC DNA]</scope>
    <source>
        <tissue evidence="6">Whole aphids</tissue>
    </source>
</reference>
<dbReference type="InterPro" id="IPR027329">
    <property type="entry name" value="TPX2_C"/>
</dbReference>
<dbReference type="Proteomes" id="UP000475862">
    <property type="component" value="Unassembled WGS sequence"/>
</dbReference>
<organism evidence="6 7">
    <name type="scientific">Aphis glycines</name>
    <name type="common">Soybean aphid</name>
    <dbReference type="NCBI Taxonomy" id="307491"/>
    <lineage>
        <taxon>Eukaryota</taxon>
        <taxon>Metazoa</taxon>
        <taxon>Ecdysozoa</taxon>
        <taxon>Arthropoda</taxon>
        <taxon>Hexapoda</taxon>
        <taxon>Insecta</taxon>
        <taxon>Pterygota</taxon>
        <taxon>Neoptera</taxon>
        <taxon>Paraneoptera</taxon>
        <taxon>Hemiptera</taxon>
        <taxon>Sternorrhyncha</taxon>
        <taxon>Aphidomorpha</taxon>
        <taxon>Aphidoidea</taxon>
        <taxon>Aphididae</taxon>
        <taxon>Aphidini</taxon>
        <taxon>Aphis</taxon>
        <taxon>Aphis</taxon>
    </lineage>
</organism>
<protein>
    <recommendedName>
        <fullName evidence="5">TPX2 C-terminal domain-containing protein</fullName>
    </recommendedName>
</protein>
<dbReference type="GO" id="GO:0005856">
    <property type="term" value="C:cytoskeleton"/>
    <property type="evidence" value="ECO:0007669"/>
    <property type="project" value="UniProtKB-SubCell"/>
</dbReference>
<feature type="domain" description="TPX2 C-terminal" evidence="5">
    <location>
        <begin position="348"/>
        <end position="418"/>
    </location>
</feature>
<evidence type="ECO:0000256" key="1">
    <source>
        <dbReference type="ARBA" id="ARBA00004245"/>
    </source>
</evidence>
<comment type="similarity">
    <text evidence="2">Belongs to the TPX2 family.</text>
</comment>
<dbReference type="OrthoDB" id="1684416at2759"/>
<evidence type="ECO:0000256" key="4">
    <source>
        <dbReference type="ARBA" id="ARBA00023212"/>
    </source>
</evidence>
<dbReference type="AlphaFoldDB" id="A0A6G0T7S6"/>
<evidence type="ECO:0000313" key="6">
    <source>
        <dbReference type="EMBL" id="KAE9527086.1"/>
    </source>
</evidence>
<evidence type="ECO:0000256" key="3">
    <source>
        <dbReference type="ARBA" id="ARBA00022490"/>
    </source>
</evidence>
<keyword evidence="3" id="KW-0963">Cytoplasm</keyword>
<comment type="subcellular location">
    <subcellularLocation>
        <location evidence="1">Cytoplasm</location>
        <location evidence="1">Cytoskeleton</location>
    </subcellularLocation>
</comment>
<evidence type="ECO:0000313" key="7">
    <source>
        <dbReference type="Proteomes" id="UP000475862"/>
    </source>
</evidence>
<keyword evidence="4" id="KW-0206">Cytoskeleton</keyword>
<accession>A0A6G0T7S6</accession>